<dbReference type="KEGG" id="fnk:E1750_05240"/>
<evidence type="ECO:0008006" key="3">
    <source>
        <dbReference type="Google" id="ProtNLM"/>
    </source>
</evidence>
<dbReference type="RefSeq" id="WP_133275762.1">
    <property type="nucleotide sequence ID" value="NZ_CP037933.1"/>
</dbReference>
<dbReference type="PROSITE" id="PS51257">
    <property type="entry name" value="PROKAR_LIPOPROTEIN"/>
    <property type="match status" value="1"/>
</dbReference>
<proteinExistence type="predicted"/>
<name>A0A4P6YBS9_9FLAO</name>
<gene>
    <name evidence="1" type="ORF">E1750_05240</name>
</gene>
<sequence length="223" mass="26342">MKKYILILGILAFLSCKRAEEAPIGLRFYFENPQPINDTELSKIPNKFKGLFMNSDSLYLNIKDDIILTESFFKFKFHNNYIDSLRNEFVLSNGKWVAKDDNEVFDFRQLKDSIELSSKKIDTFFIFSPTQKAKRFDGKLVLNYKDSIYWTVKSISVEKNSLKIKYIYSDEDLKRIDSLIIVKSTMLDSSSFIIKPSRNEFKRILNLKRLGMDSEYRKVSKYY</sequence>
<reference evidence="2" key="1">
    <citation type="submission" date="2019-03" db="EMBL/GenBank/DDBJ databases">
        <title>Flavobacterium sp.</title>
        <authorList>
            <person name="Kim H."/>
        </authorList>
    </citation>
    <scope>NUCLEOTIDE SEQUENCE [LARGE SCALE GENOMIC DNA]</scope>
    <source>
        <strain evidence="2">GS13</strain>
    </source>
</reference>
<dbReference type="EMBL" id="CP037933">
    <property type="protein sequence ID" value="QBN18234.1"/>
    <property type="molecule type" value="Genomic_DNA"/>
</dbReference>
<accession>A0A4P6YBS9</accession>
<organism evidence="1 2">
    <name type="scientific">Flavobacterium nackdongense</name>
    <dbReference type="NCBI Taxonomy" id="2547394"/>
    <lineage>
        <taxon>Bacteria</taxon>
        <taxon>Pseudomonadati</taxon>
        <taxon>Bacteroidota</taxon>
        <taxon>Flavobacteriia</taxon>
        <taxon>Flavobacteriales</taxon>
        <taxon>Flavobacteriaceae</taxon>
        <taxon>Flavobacterium</taxon>
    </lineage>
</organism>
<dbReference type="OrthoDB" id="1345629at2"/>
<dbReference type="Proteomes" id="UP000291124">
    <property type="component" value="Chromosome"/>
</dbReference>
<evidence type="ECO:0000313" key="1">
    <source>
        <dbReference type="EMBL" id="QBN18234.1"/>
    </source>
</evidence>
<evidence type="ECO:0000313" key="2">
    <source>
        <dbReference type="Proteomes" id="UP000291124"/>
    </source>
</evidence>
<dbReference type="AlphaFoldDB" id="A0A4P6YBS9"/>
<keyword evidence="2" id="KW-1185">Reference proteome</keyword>
<protein>
    <recommendedName>
        <fullName evidence="3">Lipoprotein</fullName>
    </recommendedName>
</protein>